<reference evidence="2" key="2">
    <citation type="submission" date="2020-09" db="EMBL/GenBank/DDBJ databases">
        <authorList>
            <person name="Sun Q."/>
            <person name="Zhou Y."/>
        </authorList>
    </citation>
    <scope>NUCLEOTIDE SEQUENCE</scope>
    <source>
        <strain evidence="2">CGMCC 1.15095</strain>
    </source>
</reference>
<dbReference type="AlphaFoldDB" id="A0A916TQJ3"/>
<evidence type="ECO:0000313" key="3">
    <source>
        <dbReference type="Proteomes" id="UP000608154"/>
    </source>
</evidence>
<keyword evidence="3" id="KW-1185">Reference proteome</keyword>
<dbReference type="RefSeq" id="WP_188768490.1">
    <property type="nucleotide sequence ID" value="NZ_BMHK01000003.1"/>
</dbReference>
<name>A0A916TQJ3_9SPHN</name>
<comment type="caution">
    <text evidence="2">The sequence shown here is derived from an EMBL/GenBank/DDBJ whole genome shotgun (WGS) entry which is preliminary data.</text>
</comment>
<dbReference type="Proteomes" id="UP000608154">
    <property type="component" value="Unassembled WGS sequence"/>
</dbReference>
<accession>A0A916TQJ3</accession>
<sequence>MLFFTLYQIIDYLVNIIVFIVIIQFVLSLLIAFNVINTHNQFVAAVYQALNAILEPLLRPIRRFMPSTGAIDFSPMVLIIGLTVLQIILGNLARAYA</sequence>
<gene>
    <name evidence="2" type="ORF">GCM10011494_07220</name>
</gene>
<keyword evidence="1" id="KW-1133">Transmembrane helix</keyword>
<keyword evidence="1" id="KW-0472">Membrane</keyword>
<dbReference type="GO" id="GO:0016020">
    <property type="term" value="C:membrane"/>
    <property type="evidence" value="ECO:0007669"/>
    <property type="project" value="InterPro"/>
</dbReference>
<proteinExistence type="predicted"/>
<organism evidence="2 3">
    <name type="scientific">Novosphingobium endophyticum</name>
    <dbReference type="NCBI Taxonomy" id="1955250"/>
    <lineage>
        <taxon>Bacteria</taxon>
        <taxon>Pseudomonadati</taxon>
        <taxon>Pseudomonadota</taxon>
        <taxon>Alphaproteobacteria</taxon>
        <taxon>Sphingomonadales</taxon>
        <taxon>Sphingomonadaceae</taxon>
        <taxon>Novosphingobium</taxon>
    </lineage>
</organism>
<feature type="transmembrane region" description="Helical" evidence="1">
    <location>
        <begin position="12"/>
        <end position="36"/>
    </location>
</feature>
<evidence type="ECO:0000256" key="1">
    <source>
        <dbReference type="SAM" id="Phobius"/>
    </source>
</evidence>
<evidence type="ECO:0000313" key="2">
    <source>
        <dbReference type="EMBL" id="GGB91390.1"/>
    </source>
</evidence>
<dbReference type="InterPro" id="IPR003425">
    <property type="entry name" value="CCB3/YggT"/>
</dbReference>
<feature type="transmembrane region" description="Helical" evidence="1">
    <location>
        <begin position="70"/>
        <end position="89"/>
    </location>
</feature>
<dbReference type="EMBL" id="BMHK01000003">
    <property type="protein sequence ID" value="GGB91390.1"/>
    <property type="molecule type" value="Genomic_DNA"/>
</dbReference>
<keyword evidence="1" id="KW-0812">Transmembrane</keyword>
<protein>
    <submittedName>
        <fullName evidence="2">YggT family protein</fullName>
    </submittedName>
</protein>
<dbReference type="Pfam" id="PF02325">
    <property type="entry name" value="CCB3_YggT"/>
    <property type="match status" value="1"/>
</dbReference>
<reference evidence="2" key="1">
    <citation type="journal article" date="2014" name="Int. J. Syst. Evol. Microbiol.">
        <title>Complete genome sequence of Corynebacterium casei LMG S-19264T (=DSM 44701T), isolated from a smear-ripened cheese.</title>
        <authorList>
            <consortium name="US DOE Joint Genome Institute (JGI-PGF)"/>
            <person name="Walter F."/>
            <person name="Albersmeier A."/>
            <person name="Kalinowski J."/>
            <person name="Ruckert C."/>
        </authorList>
    </citation>
    <scope>NUCLEOTIDE SEQUENCE</scope>
    <source>
        <strain evidence="2">CGMCC 1.15095</strain>
    </source>
</reference>